<sequence>MVGITWKEMITISTNLVDILKDPSQYLYHDSHQTNILEPNRDIRHTAGLISDPNIQLICSDESFSIAASKVRTSVVNITCDQISPDIKGAGDTTFDDPTPNLRILGGIGSGLVIDSRGYILTCYHIIANAKNVYVIPFGYDENKLKATIMTTDKRTNLAILRINCPYPLPAATIGDSDLMEIADIVLAIGNPFGLEQSVTHGIISDNRRDLLIKGIVYKQMLQTDAPINRGSSGGPLVNMNGEVIGINMAIYSTTGVYNGVSFALPINQAKRLMAKYVP</sequence>
<gene>
    <name evidence="3" type="primary">mamE</name>
    <name evidence="3" type="ORF">OMM_15480</name>
</gene>
<reference evidence="4" key="1">
    <citation type="submission" date="2012-11" db="EMBL/GenBank/DDBJ databases">
        <authorList>
            <person name="Lucero-Rivera Y.E."/>
            <person name="Tovar-Ramirez D."/>
        </authorList>
    </citation>
    <scope>NUCLEOTIDE SEQUENCE [LARGE SCALE GENOMIC DNA]</scope>
    <source>
        <strain evidence="4">Araruama</strain>
    </source>
</reference>
<dbReference type="PRINTS" id="PR00834">
    <property type="entry name" value="PROTEASES2C"/>
</dbReference>
<dbReference type="Pfam" id="PF13365">
    <property type="entry name" value="Trypsin_2"/>
    <property type="match status" value="1"/>
</dbReference>
<comment type="caution">
    <text evidence="3">The sequence shown here is derived from an EMBL/GenBank/DDBJ whole genome shotgun (WGS) entry which is preliminary data.</text>
</comment>
<protein>
    <submittedName>
        <fullName evidence="3">MamE</fullName>
    </submittedName>
</protein>
<keyword evidence="2" id="KW-0378">Hydrolase</keyword>
<keyword evidence="1" id="KW-0645">Protease</keyword>
<evidence type="ECO:0000313" key="3">
    <source>
        <dbReference type="EMBL" id="ETR64747.1"/>
    </source>
</evidence>
<dbReference type="PANTHER" id="PTHR43343:SF3">
    <property type="entry name" value="PROTEASE DO-LIKE 8, CHLOROPLASTIC"/>
    <property type="match status" value="1"/>
</dbReference>
<dbReference type="InterPro" id="IPR051201">
    <property type="entry name" value="Chloro_Bact_Ser_Proteases"/>
</dbReference>
<dbReference type="InterPro" id="IPR001940">
    <property type="entry name" value="Peptidase_S1C"/>
</dbReference>
<dbReference type="InterPro" id="IPR009003">
    <property type="entry name" value="Peptidase_S1_PA"/>
</dbReference>
<evidence type="ECO:0000256" key="2">
    <source>
        <dbReference type="ARBA" id="ARBA00022801"/>
    </source>
</evidence>
<dbReference type="Gene3D" id="2.40.10.120">
    <property type="match status" value="1"/>
</dbReference>
<dbReference type="GO" id="GO:0006508">
    <property type="term" value="P:proteolysis"/>
    <property type="evidence" value="ECO:0007669"/>
    <property type="project" value="UniProtKB-KW"/>
</dbReference>
<name>A0A1V1NQ94_9BACT</name>
<dbReference type="PANTHER" id="PTHR43343">
    <property type="entry name" value="PEPTIDASE S12"/>
    <property type="match status" value="1"/>
</dbReference>
<dbReference type="Proteomes" id="UP000189670">
    <property type="component" value="Unassembled WGS sequence"/>
</dbReference>
<dbReference type="EMBL" id="ATBP01003705">
    <property type="protein sequence ID" value="ETR64747.1"/>
    <property type="molecule type" value="Genomic_DNA"/>
</dbReference>
<evidence type="ECO:0000256" key="1">
    <source>
        <dbReference type="ARBA" id="ARBA00022670"/>
    </source>
</evidence>
<dbReference type="SUPFAM" id="SSF50494">
    <property type="entry name" value="Trypsin-like serine proteases"/>
    <property type="match status" value="1"/>
</dbReference>
<dbReference type="AlphaFoldDB" id="A0A1V1NQ94"/>
<evidence type="ECO:0000313" key="4">
    <source>
        <dbReference type="Proteomes" id="UP000189670"/>
    </source>
</evidence>
<dbReference type="GO" id="GO:0004252">
    <property type="term" value="F:serine-type endopeptidase activity"/>
    <property type="evidence" value="ECO:0007669"/>
    <property type="project" value="InterPro"/>
</dbReference>
<organism evidence="3 4">
    <name type="scientific">Candidatus Magnetoglobus multicellularis str. Araruama</name>
    <dbReference type="NCBI Taxonomy" id="890399"/>
    <lineage>
        <taxon>Bacteria</taxon>
        <taxon>Pseudomonadati</taxon>
        <taxon>Thermodesulfobacteriota</taxon>
        <taxon>Desulfobacteria</taxon>
        <taxon>Desulfobacterales</taxon>
        <taxon>Desulfobacteraceae</taxon>
        <taxon>Candidatus Magnetoglobus</taxon>
    </lineage>
</organism>
<proteinExistence type="predicted"/>
<accession>A0A1V1NQ94</accession>